<comment type="cofactor">
    <cofactor evidence="11">
        <name>Mg(2+)</name>
        <dbReference type="ChEBI" id="CHEBI:18420"/>
    </cofactor>
    <cofactor evidence="11">
        <name>Mn(2+)</name>
        <dbReference type="ChEBI" id="CHEBI:29035"/>
    </cofactor>
    <text evidence="11">Magnesium. Can also use manganese.</text>
</comment>
<comment type="caution">
    <text evidence="12">The sequence shown here is derived from an EMBL/GenBank/DDBJ whole genome shotgun (WGS) entry which is preliminary data.</text>
</comment>
<evidence type="ECO:0000256" key="10">
    <source>
        <dbReference type="PIRNR" id="PIRNR006268"/>
    </source>
</evidence>
<feature type="binding site" evidence="11">
    <location>
        <position position="295"/>
    </location>
    <ligand>
        <name>Mg(2+)</name>
        <dbReference type="ChEBI" id="CHEBI:18420"/>
    </ligand>
</feature>
<evidence type="ECO:0000256" key="4">
    <source>
        <dbReference type="ARBA" id="ARBA00022679"/>
    </source>
</evidence>
<keyword evidence="4 10" id="KW-0808">Transferase</keyword>
<comment type="catalytic activity">
    <reaction evidence="9 10">
        <text>L-threonyl-[protein] + FAD = FMN-L-threonyl-[protein] + AMP + H(+)</text>
        <dbReference type="Rhea" id="RHEA:36847"/>
        <dbReference type="Rhea" id="RHEA-COMP:11060"/>
        <dbReference type="Rhea" id="RHEA-COMP:11061"/>
        <dbReference type="ChEBI" id="CHEBI:15378"/>
        <dbReference type="ChEBI" id="CHEBI:30013"/>
        <dbReference type="ChEBI" id="CHEBI:57692"/>
        <dbReference type="ChEBI" id="CHEBI:74257"/>
        <dbReference type="ChEBI" id="CHEBI:456215"/>
        <dbReference type="EC" id="2.7.1.180"/>
    </reaction>
</comment>
<organism evidence="12 13">
    <name type="scientific">Herbaspirillum frisingense</name>
    <dbReference type="NCBI Taxonomy" id="92645"/>
    <lineage>
        <taxon>Bacteria</taxon>
        <taxon>Pseudomonadati</taxon>
        <taxon>Pseudomonadota</taxon>
        <taxon>Betaproteobacteria</taxon>
        <taxon>Burkholderiales</taxon>
        <taxon>Oxalobacteraceae</taxon>
        <taxon>Herbaspirillum</taxon>
    </lineage>
</organism>
<feature type="binding site" evidence="11">
    <location>
        <position position="299"/>
    </location>
    <ligand>
        <name>Mg(2+)</name>
        <dbReference type="ChEBI" id="CHEBI:18420"/>
    </ligand>
</feature>
<dbReference type="PIRSF" id="PIRSF006268">
    <property type="entry name" value="ApbE"/>
    <property type="match status" value="1"/>
</dbReference>
<dbReference type="EMBL" id="WNDX01000088">
    <property type="protein sequence ID" value="KAF1042283.1"/>
    <property type="molecule type" value="Genomic_DNA"/>
</dbReference>
<dbReference type="GO" id="GO:0046872">
    <property type="term" value="F:metal ion binding"/>
    <property type="evidence" value="ECO:0007669"/>
    <property type="project" value="UniProtKB-UniRule"/>
</dbReference>
<dbReference type="InterPro" id="IPR024932">
    <property type="entry name" value="ApbE"/>
</dbReference>
<feature type="binding site" evidence="11">
    <location>
        <position position="182"/>
    </location>
    <ligand>
        <name>Mg(2+)</name>
        <dbReference type="ChEBI" id="CHEBI:18420"/>
    </ligand>
</feature>
<dbReference type="SUPFAM" id="SSF143631">
    <property type="entry name" value="ApbE-like"/>
    <property type="match status" value="1"/>
</dbReference>
<proteinExistence type="inferred from homology"/>
<dbReference type="Gene3D" id="3.10.520.10">
    <property type="entry name" value="ApbE-like domains"/>
    <property type="match status" value="1"/>
</dbReference>
<evidence type="ECO:0000313" key="13">
    <source>
        <dbReference type="Proteomes" id="UP000462435"/>
    </source>
</evidence>
<keyword evidence="7 10" id="KW-0460">Magnesium</keyword>
<protein>
    <recommendedName>
        <fullName evidence="2 10">FAD:protein FMN transferase</fullName>
        <ecNumber evidence="1 10">2.7.1.180</ecNumber>
    </recommendedName>
    <alternativeName>
        <fullName evidence="8 10">Flavin transferase</fullName>
    </alternativeName>
</protein>
<evidence type="ECO:0000256" key="11">
    <source>
        <dbReference type="PIRSR" id="PIRSR006268-2"/>
    </source>
</evidence>
<dbReference type="InterPro" id="IPR003374">
    <property type="entry name" value="ApbE-like_sf"/>
</dbReference>
<evidence type="ECO:0000256" key="9">
    <source>
        <dbReference type="ARBA" id="ARBA00048540"/>
    </source>
</evidence>
<keyword evidence="5 10" id="KW-0479">Metal-binding</keyword>
<evidence type="ECO:0000256" key="6">
    <source>
        <dbReference type="ARBA" id="ARBA00022827"/>
    </source>
</evidence>
<evidence type="ECO:0000256" key="2">
    <source>
        <dbReference type="ARBA" id="ARBA00016337"/>
    </source>
</evidence>
<evidence type="ECO:0000256" key="8">
    <source>
        <dbReference type="ARBA" id="ARBA00031306"/>
    </source>
</evidence>
<dbReference type="EC" id="2.7.1.180" evidence="1 10"/>
<dbReference type="Pfam" id="PF02424">
    <property type="entry name" value="ApbE"/>
    <property type="match status" value="1"/>
</dbReference>
<evidence type="ECO:0000313" key="12">
    <source>
        <dbReference type="EMBL" id="KAF1042283.1"/>
    </source>
</evidence>
<dbReference type="PANTHER" id="PTHR30040">
    <property type="entry name" value="THIAMINE BIOSYNTHESIS LIPOPROTEIN APBE"/>
    <property type="match status" value="1"/>
</dbReference>
<name>A0A7V8FVH5_9BURK</name>
<evidence type="ECO:0000256" key="3">
    <source>
        <dbReference type="ARBA" id="ARBA00022630"/>
    </source>
</evidence>
<keyword evidence="6 10" id="KW-0274">FAD</keyword>
<comment type="similarity">
    <text evidence="10">Belongs to the ApbE family.</text>
</comment>
<evidence type="ECO:0000256" key="7">
    <source>
        <dbReference type="ARBA" id="ARBA00022842"/>
    </source>
</evidence>
<dbReference type="AlphaFoldDB" id="A0A7V8FVH5"/>
<accession>A0A7V8FVH5</accession>
<keyword evidence="3 10" id="KW-0285">Flavoprotein</keyword>
<dbReference type="GO" id="GO:0016740">
    <property type="term" value="F:transferase activity"/>
    <property type="evidence" value="ECO:0007669"/>
    <property type="project" value="UniProtKB-UniRule"/>
</dbReference>
<dbReference type="Proteomes" id="UP000462435">
    <property type="component" value="Unassembled WGS sequence"/>
</dbReference>
<evidence type="ECO:0000256" key="1">
    <source>
        <dbReference type="ARBA" id="ARBA00011955"/>
    </source>
</evidence>
<reference evidence="13" key="1">
    <citation type="journal article" date="2020" name="MBio">
        <title>Horizontal gene transfer to a defensive symbiont with a reduced genome amongst a multipartite beetle microbiome.</title>
        <authorList>
            <person name="Waterworth S.C."/>
            <person name="Florez L.V."/>
            <person name="Rees E.R."/>
            <person name="Hertweck C."/>
            <person name="Kaltenpoth M."/>
            <person name="Kwan J.C."/>
        </authorList>
    </citation>
    <scope>NUCLEOTIDE SEQUENCE [LARGE SCALE GENOMIC DNA]</scope>
</reference>
<gene>
    <name evidence="12" type="primary">apbE</name>
    <name evidence="12" type="ORF">GAK35_02813</name>
</gene>
<sequence length="343" mass="36629">MALFPCLDGLPMSHRVLIPHDMEAPPVLPAGVTAHRLSGAAMGTSWSVQALAPQGVARDTLAALVQAKLDRVIREMSTWKADSGISRFNRAEAGSWHSLPDAFYTVLDAALSMAADSGGAFDPTLGPLVDLWGFGPEGRHDRLPDAVMLDAARARCGWQRIGLDRARRSARQPGAIRLDFSGIAKGYAVDLVAQALRDAGCVSWLVEIGGELSGLGVKSDGQPWWVALERPPGDDGQGMLVALHGLAIATSGDYRRYFDHDGRRYAHTIDPRSGRPVTHDLASVTVLHRQCMVADALATVLTVLGVDEGMVFARERNIAALFISGGASGYRESMTPALAGMLE</sequence>
<dbReference type="PANTHER" id="PTHR30040:SF2">
    <property type="entry name" value="FAD:PROTEIN FMN TRANSFERASE"/>
    <property type="match status" value="1"/>
</dbReference>
<evidence type="ECO:0000256" key="5">
    <source>
        <dbReference type="ARBA" id="ARBA00022723"/>
    </source>
</evidence>